<name>A0ABQ5K9A5_9EUKA</name>
<sequence length="2767" mass="309698">MPHSTNYILIDPCGNSFILSSFIWLDYVFIMSIDPVSGELIYKGIPGHDKFNTIPEAHIALKNRLGIPNSEHTDINNYYKIYKVGPFVAYLRTGYHVIIGAAEDKTSKTVFQLPQNHIIRQLTQIRWIKLPLPLSTFIHAKSIPFIDCIRKSTINSILPDIDDIFSNEYIENALRSCSSSLCNCSRVCALFCETMDVSWLISGKSLSQSTKTVPSTCSSTPFITVNVPAYPTSLCPPNSSFLSPSPFHLNHTLSLPFSHIPGACVSVCDALCVAKRFVWSEKEYVIGCISARWKQSYQKEEEEEDEKITHNESLQISDSTHGSTGRRSSSVSASVDHQSGGFKSGTNTGQVPDSLPKAPRSKRSHANSEMGVSSTTRISSTAGSTKSLGSETSSSIHSSAYSSSSTSSVLSHAAKIGAQSNPSPKIIENRIYSDFETCIIIFDRPGDGSLDWCKVRSSVFDVKSHYLEDYKCLNSPFTLKSDDTKLLSSSYTSEADGEGEGKMFTVNGSLDWCKVRSSVFDVKSHYLEDYKCLNSPFTLKSDDTKLLSSSYTSEADGEGEGKMFTVSSASRSSSITDISSDTGQQSLSDSVMYSDDNLRAWIREIFASTSPNGAVHEERMPGDSAPFNPLVSVISFISSNAQTSFFDPSSVTSFTEIGNNSDSHGGDEDSQVSLSLAISSSGVTSTDYQNTMIVDSVEGLCSGIRGGSIPTQTFPSIKLSADEPEKVIVSQSDSKIRSSFEHEKTESVSIEERSTDGTYWNQRTRDRNLEFNFSMYLRSILGEYENGSYSHVFSSLSSFSFVPHPRTHFIIPKIDDSLPKKTISSSSLNHFHLMAPIIAIFRCMCYGVCEFAQRESMCDLISKLYTPKGRAKSFIDEFVSSLRHQNIRVALTSINKHYLSLLESINDSYPSLSLSSNPLSFCIEYISSILDTDSPLLSLPLSFFTLTHSIVNHIIETLSTVYLFLSFSSSVHSPNTRMLGAFIHSIHSHVEKAKETWGELLILSNHVLSWVSELGSDSPTVKLDSSEGVGKLKEKVEEEREKSGLESIGDTEHSEDISRSSIQMLTKECIELCSMFRSLINTFSHSASLPSFPPILSDDNPMYLAQSRLQERDLKYIGTSRMTLPYPWGINAVKIVPFPSRIHKNKHDSWQEDSIHQKPPLLFLLSPSSSLLLPLLGHFPASKLPQLLKSSSPSSSPLDVCLAPLISCCGHFQPSVCECEKCAHCLEAIAVHLSECEIWESYEGKGNNVREMRSPTWKRRKTDHKPTTSGPKNTKRKHDTVDLPDSHKVDILSSFSKDGFLLAAMRIFSLFSFFNPHVLRSIDLSHSIHPSIKFCSYYDLSISLDSLSECKYLYIPHLVPTHPLIPQERTSDEEIIEVSSSIFPLVSNSVTNPQLLSAQTHKDLSNSHTHFPTKTDVSDKYYEKIHDMDHKHCLGFTSCVSSQTLKSIMIPLAPSSVQICSGVRERVQEGLMVKEHRHIRDVKKIARKQSKRKKWEEEEISKGNLPASVASLSEEHSSHTPQYLSSFFEKHSLAKAKEEMVRQRSLFTFPQSLGDMRPSDRCVGRVKFGIREEGKLMKIVDMYAVLLCIPIIRGTPNNDRCSCTNGIYIPHASKCLTIRYNFASEDIPDNASLFIGKPFVLGHRIIGGAGTDWYRKMTGKASVLSIPTHKMDKIGDEVDKTMIPRLFSYSSLPNLLQSFSPASLLSSFSRHETCITYLRRLRAAQKRESSSIEDIVDMYAVLLCIPIIRGTPNNDRCSCTNGIYIPHASKCLTIRYNFASEDIPDNASLFIGKPFVLGHRIIGGAGTDWYRKMTGKASVLSIPTHKMDKIGDEVDKTMIPRLFSYSSLPNLLQSFSPASLLSSFSRHETCITYLRRLRAAQKRESSSIEDIVDDFQHEHGEEERESEEPSDSEKKKLGAIDEEEREQIEDEVILSGSEKDVKDRITSKSDLIPAKSYSLPELLPSPLPASSSLSLTATICALLRVPPEHHSSETISMHTFGILSLTHICAALPVFWKQIAKFMLHASGVCLDVWEKKEQKKKEMRKKKNKPSLAPSSRPPILFQSFYSVILMIIHLAQTHALKNNEIRAVCQSLGVDSNIFDELNKRLRIGRKKSLKDRRLVTHTDKSQIISENQRKDLNMDTSSTSSMLSKDDIELLIPYITQHDLVPADIIKFQPVHNQRADCIHCGVKRKANEWVVCGRCGRVQCSTCEEAERKECEERKLDRLSSPPHRTSSDASKDVSCDSPSSSSSRSDLIDFSKVGMTLSSVLVPSYSQSCAKCQLKHRNQAAQLISIQRNNQMFSIIELLMVLCVSCRQYVPQLAGISLSSPFSALLALFESFFSSPMLHNEREYHAPPRTRKSEDSIPKLCKIDDIVDITHIYTINIGSLGDSIPRTQRIKVHCADIRGNECDCFVDNTGLETFLSHIPSCPKSSSHVVVQVKCNCVLRSLWFSVENDEMELEKGVYIWNSEKELIKLSPMSSNIYPFNHSERQEKVILPDDDKTCYQVLFSIPSCSSFASHFSRSPFVLVVPTSLLSSLSFYSESIQNGFTILPDFFIRALNYKRRKEIGAKTLFPLPPPCLLAPRFATPLPFTILKPLSMKFRSHPDYRVKTVIDIAFSTPVDIDSIVFMTPHLSHPRQLLLRAHCMVTDSCDNVVEQVFDEKMCNLTEKEKKRWIKKQESLSLSSSNLFSHASLPSFFSYCLTLPLNTGVFKIDLSGQGITSHNTGAIQRRCIEVITTRWSIEIIDWYGKEDRAWPKFLLLQTSK</sequence>
<feature type="region of interest" description="Disordered" evidence="1">
    <location>
        <begin position="1897"/>
        <end position="1923"/>
    </location>
</feature>
<protein>
    <submittedName>
        <fullName evidence="2">Uncharacterized protein</fullName>
    </submittedName>
</protein>
<feature type="region of interest" description="Disordered" evidence="1">
    <location>
        <begin position="2222"/>
        <end position="2254"/>
    </location>
</feature>
<organism evidence="2 3">
    <name type="scientific">Aduncisulcus paluster</name>
    <dbReference type="NCBI Taxonomy" id="2918883"/>
    <lineage>
        <taxon>Eukaryota</taxon>
        <taxon>Metamonada</taxon>
        <taxon>Carpediemonas-like organisms</taxon>
        <taxon>Aduncisulcus</taxon>
    </lineage>
</organism>
<dbReference type="EMBL" id="BQXS01012745">
    <property type="protein sequence ID" value="GKT27466.1"/>
    <property type="molecule type" value="Genomic_DNA"/>
</dbReference>
<comment type="caution">
    <text evidence="2">The sequence shown here is derived from an EMBL/GenBank/DDBJ whole genome shotgun (WGS) entry which is preliminary data.</text>
</comment>
<feature type="compositionally biased region" description="Basic and acidic residues" evidence="1">
    <location>
        <begin position="2234"/>
        <end position="2243"/>
    </location>
</feature>
<accession>A0ABQ5K9A5</accession>
<feature type="compositionally biased region" description="Polar residues" evidence="1">
    <location>
        <begin position="370"/>
        <end position="382"/>
    </location>
</feature>
<feature type="compositionally biased region" description="Low complexity" evidence="1">
    <location>
        <begin position="2244"/>
        <end position="2254"/>
    </location>
</feature>
<feature type="compositionally biased region" description="Low complexity" evidence="1">
    <location>
        <begin position="383"/>
        <end position="401"/>
    </location>
</feature>
<feature type="compositionally biased region" description="Low complexity" evidence="1">
    <location>
        <begin position="317"/>
        <end position="339"/>
    </location>
</feature>
<evidence type="ECO:0000313" key="2">
    <source>
        <dbReference type="EMBL" id="GKT27466.1"/>
    </source>
</evidence>
<reference evidence="2" key="1">
    <citation type="submission" date="2022-03" db="EMBL/GenBank/DDBJ databases">
        <title>Draft genome sequence of Aduncisulcus paluster, a free-living microaerophilic Fornicata.</title>
        <authorList>
            <person name="Yuyama I."/>
            <person name="Kume K."/>
            <person name="Tamura T."/>
            <person name="Inagaki Y."/>
            <person name="Hashimoto T."/>
        </authorList>
    </citation>
    <scope>NUCLEOTIDE SEQUENCE</scope>
    <source>
        <strain evidence="2">NY0171</strain>
    </source>
</reference>
<dbReference type="Proteomes" id="UP001057375">
    <property type="component" value="Unassembled WGS sequence"/>
</dbReference>
<keyword evidence="3" id="KW-1185">Reference proteome</keyword>
<gene>
    <name evidence="2" type="ORF">ADUPG1_013852</name>
</gene>
<feature type="region of interest" description="Disordered" evidence="1">
    <location>
        <begin position="1016"/>
        <end position="1056"/>
    </location>
</feature>
<evidence type="ECO:0000256" key="1">
    <source>
        <dbReference type="SAM" id="MobiDB-lite"/>
    </source>
</evidence>
<feature type="region of interest" description="Disordered" evidence="1">
    <location>
        <begin position="303"/>
        <end position="401"/>
    </location>
</feature>
<feature type="region of interest" description="Disordered" evidence="1">
    <location>
        <begin position="1250"/>
        <end position="1280"/>
    </location>
</feature>
<proteinExistence type="predicted"/>
<evidence type="ECO:0000313" key="3">
    <source>
        <dbReference type="Proteomes" id="UP001057375"/>
    </source>
</evidence>
<feature type="compositionally biased region" description="Basic and acidic residues" evidence="1">
    <location>
        <begin position="1030"/>
        <end position="1056"/>
    </location>
</feature>